<evidence type="ECO:0000313" key="5">
    <source>
        <dbReference type="Proteomes" id="UP001549920"/>
    </source>
</evidence>
<evidence type="ECO:0000313" key="4">
    <source>
        <dbReference type="EMBL" id="KAL0881257.1"/>
    </source>
</evidence>
<evidence type="ECO:0000259" key="3">
    <source>
        <dbReference type="PROSITE" id="PS50994"/>
    </source>
</evidence>
<dbReference type="InterPro" id="IPR043502">
    <property type="entry name" value="DNA/RNA_pol_sf"/>
</dbReference>
<feature type="compositionally biased region" description="Low complexity" evidence="1">
    <location>
        <begin position="2397"/>
        <end position="2414"/>
    </location>
</feature>
<dbReference type="InterPro" id="IPR022048">
    <property type="entry name" value="Envelope_fusion-like"/>
</dbReference>
<accession>A0ABR3HXF3</accession>
<dbReference type="PROSITE" id="PS50994">
    <property type="entry name" value="INTEGRASE"/>
    <property type="match status" value="1"/>
</dbReference>
<keyword evidence="2" id="KW-0472">Membrane</keyword>
<evidence type="ECO:0000256" key="2">
    <source>
        <dbReference type="SAM" id="Phobius"/>
    </source>
</evidence>
<organism evidence="4 5">
    <name type="scientific">Loxostege sticticalis</name>
    <name type="common">Beet webworm moth</name>
    <dbReference type="NCBI Taxonomy" id="481309"/>
    <lineage>
        <taxon>Eukaryota</taxon>
        <taxon>Metazoa</taxon>
        <taxon>Ecdysozoa</taxon>
        <taxon>Arthropoda</taxon>
        <taxon>Hexapoda</taxon>
        <taxon>Insecta</taxon>
        <taxon>Pterygota</taxon>
        <taxon>Neoptera</taxon>
        <taxon>Endopterygota</taxon>
        <taxon>Lepidoptera</taxon>
        <taxon>Glossata</taxon>
        <taxon>Ditrysia</taxon>
        <taxon>Pyraloidea</taxon>
        <taxon>Crambidae</taxon>
        <taxon>Pyraustinae</taxon>
        <taxon>Loxostege</taxon>
    </lineage>
</organism>
<dbReference type="Gene3D" id="2.40.70.10">
    <property type="entry name" value="Acid Proteases"/>
    <property type="match status" value="1"/>
</dbReference>
<dbReference type="InterPro" id="IPR005312">
    <property type="entry name" value="DUF1759"/>
</dbReference>
<dbReference type="InterPro" id="IPR001584">
    <property type="entry name" value="Integrase_cat-core"/>
</dbReference>
<dbReference type="InterPro" id="IPR012337">
    <property type="entry name" value="RNaseH-like_sf"/>
</dbReference>
<dbReference type="InterPro" id="IPR040676">
    <property type="entry name" value="DUF5641"/>
</dbReference>
<dbReference type="PANTHER" id="PTHR47331">
    <property type="entry name" value="PHD-TYPE DOMAIN-CONTAINING PROTEIN"/>
    <property type="match status" value="1"/>
</dbReference>
<dbReference type="EMBL" id="JBEUOH010000012">
    <property type="protein sequence ID" value="KAL0881257.1"/>
    <property type="molecule type" value="Genomic_DNA"/>
</dbReference>
<dbReference type="Gene3D" id="3.30.420.10">
    <property type="entry name" value="Ribonuclease H-like superfamily/Ribonuclease H"/>
    <property type="match status" value="1"/>
</dbReference>
<feature type="compositionally biased region" description="Low complexity" evidence="1">
    <location>
        <begin position="523"/>
        <end position="538"/>
    </location>
</feature>
<dbReference type="InterPro" id="IPR008042">
    <property type="entry name" value="Retrotrans_Pao"/>
</dbReference>
<dbReference type="Proteomes" id="UP001549920">
    <property type="component" value="Unassembled WGS sequence"/>
</dbReference>
<reference evidence="4 5" key="1">
    <citation type="submission" date="2024-06" db="EMBL/GenBank/DDBJ databases">
        <title>A chromosome-level genome assembly of beet webworm, Loxostege sticticalis.</title>
        <authorList>
            <person name="Zhang Y."/>
        </authorList>
    </citation>
    <scope>NUCLEOTIDE SEQUENCE [LARGE SCALE GENOMIC DNA]</scope>
    <source>
        <strain evidence="4">AQ026</strain>
        <tissue evidence="4">Whole body</tissue>
    </source>
</reference>
<keyword evidence="2" id="KW-0812">Transmembrane</keyword>
<dbReference type="Pfam" id="PF18701">
    <property type="entry name" value="DUF5641"/>
    <property type="match status" value="1"/>
</dbReference>
<feature type="region of interest" description="Disordered" evidence="1">
    <location>
        <begin position="97"/>
        <end position="124"/>
    </location>
</feature>
<proteinExistence type="predicted"/>
<dbReference type="Pfam" id="PF12259">
    <property type="entry name" value="Baculo_F"/>
    <property type="match status" value="1"/>
</dbReference>
<feature type="transmembrane region" description="Helical" evidence="2">
    <location>
        <begin position="2360"/>
        <end position="2379"/>
    </location>
</feature>
<feature type="region of interest" description="Disordered" evidence="1">
    <location>
        <begin position="399"/>
        <end position="427"/>
    </location>
</feature>
<feature type="domain" description="Integrase catalytic" evidence="3">
    <location>
        <begin position="1495"/>
        <end position="1683"/>
    </location>
</feature>
<dbReference type="Gene3D" id="1.10.340.70">
    <property type="match status" value="1"/>
</dbReference>
<dbReference type="Pfam" id="PF00078">
    <property type="entry name" value="RVT_1"/>
    <property type="match status" value="1"/>
</dbReference>
<evidence type="ECO:0000256" key="1">
    <source>
        <dbReference type="SAM" id="MobiDB-lite"/>
    </source>
</evidence>
<gene>
    <name evidence="4" type="ORF">ABMA27_002354</name>
</gene>
<dbReference type="InterPro" id="IPR041588">
    <property type="entry name" value="Integrase_H2C2"/>
</dbReference>
<dbReference type="SUPFAM" id="SSF56672">
    <property type="entry name" value="DNA/RNA polymerases"/>
    <property type="match status" value="1"/>
</dbReference>
<dbReference type="PANTHER" id="PTHR47331:SF5">
    <property type="entry name" value="RIBONUCLEASE H"/>
    <property type="match status" value="1"/>
</dbReference>
<feature type="region of interest" description="Disordered" evidence="1">
    <location>
        <begin position="2397"/>
        <end position="2431"/>
    </location>
</feature>
<dbReference type="Pfam" id="PF03564">
    <property type="entry name" value="DUF1759"/>
    <property type="match status" value="1"/>
</dbReference>
<dbReference type="InterPro" id="IPR000477">
    <property type="entry name" value="RT_dom"/>
</dbReference>
<name>A0ABR3HXF3_LOXSC</name>
<protein>
    <recommendedName>
        <fullName evidence="3">Integrase catalytic domain-containing protein</fullName>
    </recommendedName>
</protein>
<dbReference type="Pfam" id="PF05380">
    <property type="entry name" value="Peptidase_A17"/>
    <property type="match status" value="1"/>
</dbReference>
<comment type="caution">
    <text evidence="4">The sequence shown here is derived from an EMBL/GenBank/DDBJ whole genome shotgun (WGS) entry which is preliminary data.</text>
</comment>
<feature type="compositionally biased region" description="Polar residues" evidence="1">
    <location>
        <begin position="405"/>
        <end position="427"/>
    </location>
</feature>
<feature type="region of interest" description="Disordered" evidence="1">
    <location>
        <begin position="514"/>
        <end position="538"/>
    </location>
</feature>
<sequence length="2458" mass="283223">MVTLEAQYQLSEEIERDYKNYKKDGADRKNNTEYFKWRWNKLEELWNEFQFNHDQLIQNVSNTDPYFENKHYDTTKNIYTLYKNLINSEYQLLQGQQTPASSKKVEKQGESGSMQQKSEHGSYSKLDETLRKQLGNFKAFARTVSNIKIEQITEKWEFEDALKLLELRWTAIDSLHWEIDSELDGNDLEYEAKFTKSEKQYNMLKKEINKKMWSVSHREKSTPTLDIPVFSGSYTQWVSFKDLFNEAIHENPTLSQAQKMQFLKSKLRGEAERLIQHLTISSDNYLTSWNILNHRYNNERLIFTSHINVLFSLPTMQQSSLSHIKKMHDVTIETLHAINNLGVETTTWDPIIVHILSQKLDAETYADYLESVKNPRALPILQELLDFLESKFTVLETSSRRKQEITPQKSQSGSQHFTSSNTKKQHFNTYRTNSGNLIAKTYHVSGYTCPLCNNEHGIYNCRPFLQMTNEKKLMTINRLGICVNCLFSHNGKQCNSSKTCRKCSGKHNTLIHEALEQSKTKSEATSTSSKNVTSSSHTSQNDYSEVLLATAQLKVLKADGTFHNMRALIDQGSQISIITENAAQILGLKRMKCKGVVFGVGQRENNCKGKLNITCASMFNNYTFNTEVFIMNNLIKNLPNKTFAKPSWSNIENINLADPEFYKSRPVDLLLGADIYTSILLGGLIKGNDATQPMAQQTQLGWLLCGSAQTFQCNVIINNMEDIQQFWEMEEITEEEDMSSEDIHCIEYFQKTTTRNEEGKYVVRLPMKPNFEEQLGASKPKALAQLHNLENKFKKQENLAVAYKTFMNEYKELHHMKHDTKNSAPVECYLPHHGVERAESTTTKYRVVFNASSKTSTGKSLNDLMYKGPNLQQDLQSLLLKWRQYQYAFTADIEKMYRQILVNENDQNLQKIVWRDSLDLPVQTFQLTTVTYGTKSAPFLAMMTLKRLAADESNRFPKATKVLEESFYMDDLVHGTHSLSEGKTLIGDLEELLKSGGFNLRKWATNNPELLTNISDKQNSDNNFIFNFKTENMSKTLGLCWSPVEDQFTFRYELPQQTSKLTKRILLSEISKIFDPLGWLVPITTKMKLLFQKVWKTNTQWDEEVSHDINKEWSKLRGEINDVLNSFKIQRWIQSNECDVIELHGFCDASMEAYGCVVYAHMKKQNQVILVAAKSKVVPIKKSLTLPKLELCGAHLLTKLISKIKQALQQHNIETYGWTDSQVVLGWLRGEPNRWKPFVANRVQKITEIMPEQNWSYVITDENPADSASRGLFPNQLKEHFLWWSGPSWLSTFEPKKVSRQTFETNEEQKVRQSYTVQQIENDSVIKNLLIKYSSFDKITRIVAWIHTLQELRNAKLTIIKCTQTAEYGTEINYLRKHGKVEAKSKLLNLNPFIDHNNILRVGGRLSQASISFEMKHPTIIPSDSRLAELLIDQAHKLTFHGGPRLTLAMLRQEYWIIGGNNTVKKQLRQCVTCRKQDGKKQEQLMGDLPAARCNVASPFYYTGVDYTGFVDVKINKGRGARTTKGYVAIFICMVTKAVHMELVSELSTSAFLAALRRGAPCHIYSDNGTNFVGADRVLKEQWEQLKQIFNDSFLSEVTEMKIEFHFNAPAWPSAGGIWERAVRSLKHHLRRVVGEQKLTFEEYNTILTQIEACLNSRPLCPLTENIDDLDFLTPAHFLTGRSGVTVMETDEDARTRWHLTQKLFQDIWKRWKTEYLSQLTARRKWQKPQQNMEIGDMVVIHEDNLPAGKWAMGRVIEVHPGADGYVRVVTVKTKNGTMKRPVVKLSFLPLKHQSETLQPETQEKKKDVKKGRVYKSNFLTMAFMCIAILNMFTSSQCFQVTSLNEKQGLYFDKISNMQLIRDEWKIVAYYDMDPYWEATSAYEQYYEHLSTICQVINKSTHCNILMLQLDHAYSEIKHNNRNLLNQQLSARARKRRGLINGVGYLANSLFGVLDDRFAEQYQRDIAAVRDNQKHLALLWRNQTSVVEAEYNLLKRTEDMIQKQHKIINQHLLKLDKSTNILEKKVNEVEYMSEFTLSAMAANNLLTHLKNIQDTLIDTITNVYNGKINIHLIDPQQLQNQLSIISSQLKDLTLPIDNIQTDLHNIYQLLQVKAKLTPQYLIFEIRIPLTSRDYYELYNIQSVPHKAGKNMVTLEPIEHYVAMNLQKDSYLPVTPTELEHCVRRDVTTYFCQLKTPIYKMKADKDFCVKDETDHCRTITTVCQNQWISLSKTNQYLFFCCEHCHLRTICNDQVTAHQLTKASIINIDSSCIVKTENFTIYTHKQQENRMEFTQNIDIPVIAPINHVINITVKDEQEETKTEINTATDLTEQLRDIKHNIEVMKENDGLVNNISAHDLHHYSAIWGVWAIVAIVTIVVICRRRGFCGQQQRRAAASVHAAATTDAAPEEGAAGPSSGPPPSPRNTTSEKCSESVLVDMHSYKDKGTTPVLRKIAFSENL</sequence>
<keyword evidence="5" id="KW-1185">Reference proteome</keyword>
<keyword evidence="2" id="KW-1133">Transmembrane helix</keyword>
<dbReference type="Pfam" id="PF17921">
    <property type="entry name" value="Integrase_H2C2"/>
    <property type="match status" value="1"/>
</dbReference>
<dbReference type="InterPro" id="IPR036397">
    <property type="entry name" value="RNaseH_sf"/>
</dbReference>
<dbReference type="SUPFAM" id="SSF53098">
    <property type="entry name" value="Ribonuclease H-like"/>
    <property type="match status" value="1"/>
</dbReference>
<dbReference type="InterPro" id="IPR021109">
    <property type="entry name" value="Peptidase_aspartic_dom_sf"/>
</dbReference>
<dbReference type="CDD" id="cd00303">
    <property type="entry name" value="retropepsin_like"/>
    <property type="match status" value="1"/>
</dbReference>